<reference evidence="1" key="1">
    <citation type="submission" date="2021-01" db="EMBL/GenBank/DDBJ databases">
        <authorList>
            <consortium name="Genoscope - CEA"/>
            <person name="William W."/>
        </authorList>
    </citation>
    <scope>NUCLEOTIDE SEQUENCE</scope>
</reference>
<sequence>MGRKRHIEAHVTAERKAPKQKTQRLVTFYLLRFLVNCDLPTSYDLLLLKCRTEIGQGSGGSGYGDGDGGVPFSRCPDNSGDVVPQRHELQEADLLPKMDGIIVYYANQYKRPTASVTLGNQASDIAMTMWTEDWLEDHTEPHNVTFISGDGGFSKTLDLLTEAGHLVVLVTNEREKDLRAYLQWTMRECLSLPPDRVSKNPSEAKQATTDFVPKSIVQLPDGSVQISIALENHTQKTVIRSIDDDCVSVVGVDDMGTNKEIMEDLGRVIKLIHNRFCLIGKKSKLMQFKKVGDRNKWTLVVEDMTDRQAVLKLVQART</sequence>
<dbReference type="EMBL" id="HG994360">
    <property type="protein sequence ID" value="CAF2088913.1"/>
    <property type="molecule type" value="Genomic_DNA"/>
</dbReference>
<organism evidence="1">
    <name type="scientific">Brassica napus</name>
    <name type="common">Rape</name>
    <dbReference type="NCBI Taxonomy" id="3708"/>
    <lineage>
        <taxon>Eukaryota</taxon>
        <taxon>Viridiplantae</taxon>
        <taxon>Streptophyta</taxon>
        <taxon>Embryophyta</taxon>
        <taxon>Tracheophyta</taxon>
        <taxon>Spermatophyta</taxon>
        <taxon>Magnoliopsida</taxon>
        <taxon>eudicotyledons</taxon>
        <taxon>Gunneridae</taxon>
        <taxon>Pentapetalae</taxon>
        <taxon>rosids</taxon>
        <taxon>malvids</taxon>
        <taxon>Brassicales</taxon>
        <taxon>Brassicaceae</taxon>
        <taxon>Brassiceae</taxon>
        <taxon>Brassica</taxon>
    </lineage>
</organism>
<accession>A0A816STV9</accession>
<dbReference type="Proteomes" id="UP001295469">
    <property type="component" value="Chromosome A06"/>
</dbReference>
<dbReference type="Gramene" id="CDX88123">
    <property type="protein sequence ID" value="CDX88123"/>
    <property type="gene ID" value="GSBRNA2T00147559001"/>
</dbReference>
<name>A0A816STV9_BRANA</name>
<gene>
    <name evidence="1" type="ORF">DARMORV10_A06P35490.1</name>
</gene>
<dbReference type="AlphaFoldDB" id="A0A816STV9"/>
<evidence type="ECO:0000313" key="1">
    <source>
        <dbReference type="EMBL" id="CAF2088913.1"/>
    </source>
</evidence>
<proteinExistence type="predicted"/>
<protein>
    <submittedName>
        <fullName evidence="1">(rape) hypothetical protein</fullName>
    </submittedName>
</protein>